<name>A0AAV7VP96_PLEWA</name>
<dbReference type="AlphaFoldDB" id="A0AAV7VP96"/>
<proteinExistence type="predicted"/>
<reference evidence="2" key="1">
    <citation type="journal article" date="2022" name="bioRxiv">
        <title>Sequencing and chromosome-scale assembly of the giantPleurodeles waltlgenome.</title>
        <authorList>
            <person name="Brown T."/>
            <person name="Elewa A."/>
            <person name="Iarovenko S."/>
            <person name="Subramanian E."/>
            <person name="Araus A.J."/>
            <person name="Petzold A."/>
            <person name="Susuki M."/>
            <person name="Suzuki K.-i.T."/>
            <person name="Hayashi T."/>
            <person name="Toyoda A."/>
            <person name="Oliveira C."/>
            <person name="Osipova E."/>
            <person name="Leigh N.D."/>
            <person name="Simon A."/>
            <person name="Yun M.H."/>
        </authorList>
    </citation>
    <scope>NUCLEOTIDE SEQUENCE</scope>
    <source>
        <strain evidence="2">20211129_DDA</strain>
        <tissue evidence="2">Liver</tissue>
    </source>
</reference>
<gene>
    <name evidence="2" type="ORF">NDU88_006284</name>
</gene>
<comment type="caution">
    <text evidence="2">The sequence shown here is derived from an EMBL/GenBank/DDBJ whole genome shotgun (WGS) entry which is preliminary data.</text>
</comment>
<dbReference type="EMBL" id="JANPWB010000003">
    <property type="protein sequence ID" value="KAJ1202484.1"/>
    <property type="molecule type" value="Genomic_DNA"/>
</dbReference>
<organism evidence="2 3">
    <name type="scientific">Pleurodeles waltl</name>
    <name type="common">Iberian ribbed newt</name>
    <dbReference type="NCBI Taxonomy" id="8319"/>
    <lineage>
        <taxon>Eukaryota</taxon>
        <taxon>Metazoa</taxon>
        <taxon>Chordata</taxon>
        <taxon>Craniata</taxon>
        <taxon>Vertebrata</taxon>
        <taxon>Euteleostomi</taxon>
        <taxon>Amphibia</taxon>
        <taxon>Batrachia</taxon>
        <taxon>Caudata</taxon>
        <taxon>Salamandroidea</taxon>
        <taxon>Salamandridae</taxon>
        <taxon>Pleurodelinae</taxon>
        <taxon>Pleurodeles</taxon>
    </lineage>
</organism>
<feature type="region of interest" description="Disordered" evidence="1">
    <location>
        <begin position="1"/>
        <end position="163"/>
    </location>
</feature>
<keyword evidence="3" id="KW-1185">Reference proteome</keyword>
<sequence>MRGVVSLGGSSGIPSCSAPLFAPLRDSPRSPGGRKASPVSPPPGTAGPHRSSGDRALPSLTSASPRREFRGSGLPHRGTTGRDRSTGASHLRPSGGGSWPHLRPRLSAAEQAAGPLRSQRAEFAPPLVSEPGQGPSHLQGWPPVHCSVPGIKPPGDGTLIGNN</sequence>
<accession>A0AAV7VP96</accession>
<evidence type="ECO:0000256" key="1">
    <source>
        <dbReference type="SAM" id="MobiDB-lite"/>
    </source>
</evidence>
<evidence type="ECO:0000313" key="3">
    <source>
        <dbReference type="Proteomes" id="UP001066276"/>
    </source>
</evidence>
<dbReference type="Proteomes" id="UP001066276">
    <property type="component" value="Chromosome 2_1"/>
</dbReference>
<protein>
    <submittedName>
        <fullName evidence="2">Uncharacterized protein</fullName>
    </submittedName>
</protein>
<evidence type="ECO:0000313" key="2">
    <source>
        <dbReference type="EMBL" id="KAJ1202484.1"/>
    </source>
</evidence>